<dbReference type="STRING" id="1619308.B5808_06190"/>
<dbReference type="EMBL" id="CP020715">
    <property type="protein sequence ID" value="ARJ04853.1"/>
    <property type="molecule type" value="Genomic_DNA"/>
</dbReference>
<feature type="domain" description="Cation/H+ exchanger transmembrane" evidence="10">
    <location>
        <begin position="13"/>
        <end position="408"/>
    </location>
</feature>
<name>A0A1X9LI58_9MICO</name>
<evidence type="ECO:0000256" key="1">
    <source>
        <dbReference type="ARBA" id="ARBA00004651"/>
    </source>
</evidence>
<protein>
    <recommendedName>
        <fullName evidence="10">Cation/H+ exchanger transmembrane domain-containing protein</fullName>
    </recommendedName>
</protein>
<evidence type="ECO:0000256" key="5">
    <source>
        <dbReference type="ARBA" id="ARBA00022989"/>
    </source>
</evidence>
<evidence type="ECO:0000313" key="11">
    <source>
        <dbReference type="EMBL" id="ARJ04853.1"/>
    </source>
</evidence>
<keyword evidence="5" id="KW-1133">Transmembrane helix</keyword>
<evidence type="ECO:0000256" key="6">
    <source>
        <dbReference type="ARBA" id="ARBA00023053"/>
    </source>
</evidence>
<comment type="subcellular location">
    <subcellularLocation>
        <location evidence="1">Cell membrane</location>
        <topology evidence="1">Multi-pass membrane protein</topology>
    </subcellularLocation>
</comment>
<keyword evidence="8" id="KW-0472">Membrane</keyword>
<keyword evidence="9" id="KW-0739">Sodium transport</keyword>
<proteinExistence type="predicted"/>
<dbReference type="GO" id="GO:0015385">
    <property type="term" value="F:sodium:proton antiporter activity"/>
    <property type="evidence" value="ECO:0007669"/>
    <property type="project" value="InterPro"/>
</dbReference>
<dbReference type="AlphaFoldDB" id="A0A1X9LI58"/>
<keyword evidence="6" id="KW-0915">Sodium</keyword>
<reference evidence="11 12" key="1">
    <citation type="submission" date="2017-04" db="EMBL/GenBank/DDBJ databases">
        <authorList>
            <person name="Afonso C.L."/>
            <person name="Miller P.J."/>
            <person name="Scott M.A."/>
            <person name="Spackman E."/>
            <person name="Goraichik I."/>
            <person name="Dimitrov K.M."/>
            <person name="Suarez D.L."/>
            <person name="Swayne D.E."/>
        </authorList>
    </citation>
    <scope>NUCLEOTIDE SEQUENCE [LARGE SCALE GENOMIC DNA]</scope>
    <source>
        <strain evidence="12">XA(T)</strain>
    </source>
</reference>
<evidence type="ECO:0000256" key="7">
    <source>
        <dbReference type="ARBA" id="ARBA00023065"/>
    </source>
</evidence>
<evidence type="ECO:0000256" key="9">
    <source>
        <dbReference type="ARBA" id="ARBA00023201"/>
    </source>
</evidence>
<dbReference type="Proteomes" id="UP000192775">
    <property type="component" value="Chromosome"/>
</dbReference>
<dbReference type="RefSeq" id="WP_085018991.1">
    <property type="nucleotide sequence ID" value="NZ_BMHD01000002.1"/>
</dbReference>
<evidence type="ECO:0000256" key="3">
    <source>
        <dbReference type="ARBA" id="ARBA00022475"/>
    </source>
</evidence>
<dbReference type="InterPro" id="IPR018422">
    <property type="entry name" value="Cation/H_exchanger_CPA1"/>
</dbReference>
<gene>
    <name evidence="11" type="ORF">B5808_06190</name>
</gene>
<dbReference type="GO" id="GO:0098719">
    <property type="term" value="P:sodium ion import across plasma membrane"/>
    <property type="evidence" value="ECO:0007669"/>
    <property type="project" value="TreeGrafter"/>
</dbReference>
<dbReference type="GO" id="GO:0015386">
    <property type="term" value="F:potassium:proton antiporter activity"/>
    <property type="evidence" value="ECO:0007669"/>
    <property type="project" value="TreeGrafter"/>
</dbReference>
<keyword evidence="3" id="KW-1003">Cell membrane</keyword>
<keyword evidence="7" id="KW-0406">Ion transport</keyword>
<dbReference type="GO" id="GO:0005886">
    <property type="term" value="C:plasma membrane"/>
    <property type="evidence" value="ECO:0007669"/>
    <property type="project" value="UniProtKB-SubCell"/>
</dbReference>
<evidence type="ECO:0000256" key="8">
    <source>
        <dbReference type="ARBA" id="ARBA00023136"/>
    </source>
</evidence>
<evidence type="ECO:0000256" key="2">
    <source>
        <dbReference type="ARBA" id="ARBA00022448"/>
    </source>
</evidence>
<evidence type="ECO:0000313" key="12">
    <source>
        <dbReference type="Proteomes" id="UP000192775"/>
    </source>
</evidence>
<evidence type="ECO:0000256" key="4">
    <source>
        <dbReference type="ARBA" id="ARBA00022692"/>
    </source>
</evidence>
<keyword evidence="12" id="KW-1185">Reference proteome</keyword>
<dbReference type="Gene3D" id="6.10.140.1330">
    <property type="match status" value="1"/>
</dbReference>
<keyword evidence="2" id="KW-0813">Transport</keyword>
<dbReference type="PANTHER" id="PTHR10110:SF86">
    <property type="entry name" value="SODIUM_HYDROGEN EXCHANGER 7"/>
    <property type="match status" value="1"/>
</dbReference>
<dbReference type="InterPro" id="IPR006153">
    <property type="entry name" value="Cation/H_exchanger_TM"/>
</dbReference>
<sequence>MRPEIIAVIGLIVIVALAALAPKLRLATPLVVVIVGLGVSLIPGVPPITIPSEWVLAVVLPPLLYSSAINVPLVDFRKNIGSITVLSVVLVFASAFIIGLGLWAIVPEIGFPAAIALGAVISPTDAVAATSIGKRLGLPPRLIATLEGESLVNDASALVLLRSATVAISGGVAFGGVVVDFFTSAGIAVAIGLVVGFLAVFVRSRLRDSVLNTALSFTIPFVAYLPTEVLNASGVLAVVVAGLYTGHHGARRFTAVTRLSERLNWRTINFLLENGVFLLMGLALKEIVTTAVVRDHGAASLDATGAILFGVLAALALLGIRFGFVAPLLFVQRWWAGRRRAAGPPHEGPVGMRGSLVLTWAGMRGVVTVAAAQSLPENTPFRAQLILIAFTVAVVTLLGQGMTLPAVIRLSGVRGVDKAADEESFATLVDELREAGEETLRAESVQLPSGESVDPTVIDRVRTDAQLRSESVWENARESDEDASTPHRQYRELRLEVLKAERGALLDARSRGDYPSRVLARAQTMLDQEEARLYQAVGDDDE</sequence>
<dbReference type="PANTHER" id="PTHR10110">
    <property type="entry name" value="SODIUM/HYDROGEN EXCHANGER"/>
    <property type="match status" value="1"/>
</dbReference>
<accession>A0A1X9LI58</accession>
<keyword evidence="4" id="KW-0812">Transmembrane</keyword>
<organism evidence="11 12">
    <name type="scientific">Cnuibacter physcomitrellae</name>
    <dbReference type="NCBI Taxonomy" id="1619308"/>
    <lineage>
        <taxon>Bacteria</taxon>
        <taxon>Bacillati</taxon>
        <taxon>Actinomycetota</taxon>
        <taxon>Actinomycetes</taxon>
        <taxon>Micrococcales</taxon>
        <taxon>Microbacteriaceae</taxon>
        <taxon>Cnuibacter</taxon>
    </lineage>
</organism>
<dbReference type="KEGG" id="cphy:B5808_06190"/>
<dbReference type="GO" id="GO:0051453">
    <property type="term" value="P:regulation of intracellular pH"/>
    <property type="evidence" value="ECO:0007669"/>
    <property type="project" value="TreeGrafter"/>
</dbReference>
<evidence type="ECO:0000259" key="10">
    <source>
        <dbReference type="Pfam" id="PF00999"/>
    </source>
</evidence>
<dbReference type="Pfam" id="PF00999">
    <property type="entry name" value="Na_H_Exchanger"/>
    <property type="match status" value="1"/>
</dbReference>